<comment type="caution">
    <text evidence="1">The sequence shown here is derived from an EMBL/GenBank/DDBJ whole genome shotgun (WGS) entry which is preliminary data.</text>
</comment>
<dbReference type="InterPro" id="IPR011856">
    <property type="entry name" value="tRNA_endonuc-like_dom_sf"/>
</dbReference>
<accession>A0ABW8YYV2</accession>
<dbReference type="Gene3D" id="3.40.1350.10">
    <property type="match status" value="1"/>
</dbReference>
<name>A0ABW8YYV2_9FLAO</name>
<dbReference type="RefSeq" id="WP_408085395.1">
    <property type="nucleotide sequence ID" value="NZ_JBELPZ010000012.1"/>
</dbReference>
<reference evidence="1 2" key="1">
    <citation type="submission" date="2024-06" db="EMBL/GenBank/DDBJ databases">
        <authorList>
            <person name="Kaempfer P."/>
            <person name="Viver T."/>
        </authorList>
    </citation>
    <scope>NUCLEOTIDE SEQUENCE [LARGE SCALE GENOMIC DNA]</scope>
    <source>
        <strain evidence="1 2">ST-119</strain>
    </source>
</reference>
<evidence type="ECO:0000313" key="1">
    <source>
        <dbReference type="EMBL" id="MFL9845127.1"/>
    </source>
</evidence>
<proteinExistence type="predicted"/>
<keyword evidence="2" id="KW-1185">Reference proteome</keyword>
<dbReference type="Proteomes" id="UP001629156">
    <property type="component" value="Unassembled WGS sequence"/>
</dbReference>
<dbReference type="EMBL" id="JBELPZ010000012">
    <property type="protein sequence ID" value="MFL9845127.1"/>
    <property type="molecule type" value="Genomic_DNA"/>
</dbReference>
<evidence type="ECO:0000313" key="2">
    <source>
        <dbReference type="Proteomes" id="UP001629156"/>
    </source>
</evidence>
<organism evidence="1 2">
    <name type="scientific">Flavobacterium rhizosphaerae</name>
    <dbReference type="NCBI Taxonomy" id="3163298"/>
    <lineage>
        <taxon>Bacteria</taxon>
        <taxon>Pseudomonadati</taxon>
        <taxon>Bacteroidota</taxon>
        <taxon>Flavobacteriia</taxon>
        <taxon>Flavobacteriales</taxon>
        <taxon>Flavobacteriaceae</taxon>
        <taxon>Flavobacterium</taxon>
    </lineage>
</organism>
<protein>
    <recommendedName>
        <fullName evidence="3">VRR-NUC domain-containing protein</fullName>
    </recommendedName>
</protein>
<evidence type="ECO:0008006" key="3">
    <source>
        <dbReference type="Google" id="ProtNLM"/>
    </source>
</evidence>
<sequence>MGITNRYIKSSAVRVLENKAFEAIKAKHPNFPYPVKPKYRDDNTNALTTCIIDYINLQPNASAERINTIGQQIEHRGVKKWVKGSSKTGSSDIHACIKGKFLAIEVKCAATGDVYQRPEQLAYQKEIEIAGGLYMVANDFEQFYNWFVKQGF</sequence>
<gene>
    <name evidence="1" type="ORF">ABS766_11920</name>
</gene>